<sequence>MKISKTLITKEEIENKISEIAHEINEKYKGEELVVIGILKGAFIVISDLAKQLQVDVAFDFMSIKSYYGSESSGQVKIVKDLEYDISNKNVLIVEDIYDTGLTLLNLKKLLESRNPKSIEIFCMFIKKGVSEDPIDINYTGFEIGPEFVVGYGLDYNGKYRELPYLAVLS</sequence>
<evidence type="ECO:0000256" key="8">
    <source>
        <dbReference type="ARBA" id="ARBA00022679"/>
    </source>
</evidence>
<dbReference type="GO" id="GO:0032263">
    <property type="term" value="P:GMP salvage"/>
    <property type="evidence" value="ECO:0007669"/>
    <property type="project" value="TreeGrafter"/>
</dbReference>
<reference evidence="17" key="1">
    <citation type="journal article" date="2013" name="Sci. Rep.">
        <title>Metagenomics uncovers a new group of low GC and ultra-small marine Actinobacteria.</title>
        <authorList>
            <person name="Ghai R."/>
            <person name="Mizuno C.M."/>
            <person name="Picazo A."/>
            <person name="Camacho A."/>
            <person name="Rodriguez-Valera F."/>
        </authorList>
    </citation>
    <scope>NUCLEOTIDE SEQUENCE</scope>
</reference>
<evidence type="ECO:0000256" key="3">
    <source>
        <dbReference type="ARBA" id="ARBA00004669"/>
    </source>
</evidence>
<dbReference type="GO" id="GO:0005829">
    <property type="term" value="C:cytosol"/>
    <property type="evidence" value="ECO:0007669"/>
    <property type="project" value="TreeGrafter"/>
</dbReference>
<evidence type="ECO:0000256" key="9">
    <source>
        <dbReference type="ARBA" id="ARBA00022723"/>
    </source>
</evidence>
<comment type="catalytic activity">
    <reaction evidence="13">
        <text>GMP + diphosphate = guanine + 5-phospho-alpha-D-ribose 1-diphosphate</text>
        <dbReference type="Rhea" id="RHEA:25424"/>
        <dbReference type="ChEBI" id="CHEBI:16235"/>
        <dbReference type="ChEBI" id="CHEBI:33019"/>
        <dbReference type="ChEBI" id="CHEBI:58017"/>
        <dbReference type="ChEBI" id="CHEBI:58115"/>
        <dbReference type="EC" id="2.4.2.8"/>
    </reaction>
    <physiologicalReaction direction="right-to-left" evidence="13">
        <dbReference type="Rhea" id="RHEA:25426"/>
    </physiologicalReaction>
</comment>
<evidence type="ECO:0000256" key="6">
    <source>
        <dbReference type="ARBA" id="ARBA00022490"/>
    </source>
</evidence>
<dbReference type="NCBIfam" id="TIGR01203">
    <property type="entry name" value="HGPRTase"/>
    <property type="match status" value="1"/>
</dbReference>
<keyword evidence="6 15" id="KW-0963">Cytoplasm</keyword>
<name>S5DV02_9ACTN</name>
<dbReference type="CDD" id="cd06223">
    <property type="entry name" value="PRTases_typeI"/>
    <property type="match status" value="1"/>
</dbReference>
<dbReference type="EMBL" id="KC811111">
    <property type="protein sequence ID" value="AGQ18752.1"/>
    <property type="molecule type" value="Genomic_DNA"/>
</dbReference>
<evidence type="ECO:0000256" key="15">
    <source>
        <dbReference type="RuleBase" id="RU364099"/>
    </source>
</evidence>
<comment type="subcellular location">
    <subcellularLocation>
        <location evidence="2 15">Cytoplasm</location>
    </subcellularLocation>
</comment>
<keyword evidence="10 15" id="KW-0660">Purine salvage</keyword>
<keyword evidence="8 15" id="KW-0808">Transferase</keyword>
<comment type="cofactor">
    <cofactor evidence="1 15">
        <name>Mg(2+)</name>
        <dbReference type="ChEBI" id="CHEBI:18420"/>
    </cofactor>
</comment>
<dbReference type="GO" id="GO:0006166">
    <property type="term" value="P:purine ribonucleoside salvage"/>
    <property type="evidence" value="ECO:0007669"/>
    <property type="project" value="UniProtKB-KW"/>
</dbReference>
<evidence type="ECO:0000256" key="13">
    <source>
        <dbReference type="ARBA" id="ARBA00048811"/>
    </source>
</evidence>
<keyword evidence="9 15" id="KW-0479">Metal-binding</keyword>
<dbReference type="Pfam" id="PF00156">
    <property type="entry name" value="Pribosyltran"/>
    <property type="match status" value="1"/>
</dbReference>
<dbReference type="AlphaFoldDB" id="S5DV02"/>
<evidence type="ECO:0000256" key="1">
    <source>
        <dbReference type="ARBA" id="ARBA00001946"/>
    </source>
</evidence>
<dbReference type="GO" id="GO:0004422">
    <property type="term" value="F:hypoxanthine phosphoribosyltransferase activity"/>
    <property type="evidence" value="ECO:0007669"/>
    <property type="project" value="InterPro"/>
</dbReference>
<dbReference type="UniPathway" id="UPA00591">
    <property type="reaction ID" value="UER00648"/>
</dbReference>
<dbReference type="GO" id="GO:0032264">
    <property type="term" value="P:IMP salvage"/>
    <property type="evidence" value="ECO:0007669"/>
    <property type="project" value="UniProtKB-UniPathway"/>
</dbReference>
<comment type="similarity">
    <text evidence="5 15">Belongs to the purine/pyrimidine phosphoribosyltransferase family.</text>
</comment>
<dbReference type="EC" id="2.4.2.8" evidence="15"/>
<evidence type="ECO:0000256" key="2">
    <source>
        <dbReference type="ARBA" id="ARBA00004496"/>
    </source>
</evidence>
<dbReference type="GO" id="GO:0046100">
    <property type="term" value="P:hypoxanthine metabolic process"/>
    <property type="evidence" value="ECO:0007669"/>
    <property type="project" value="TreeGrafter"/>
</dbReference>
<dbReference type="PANTHER" id="PTHR43340">
    <property type="entry name" value="HYPOXANTHINE-GUANINE PHOSPHORIBOSYLTRANSFERASE"/>
    <property type="match status" value="1"/>
</dbReference>
<evidence type="ECO:0000256" key="4">
    <source>
        <dbReference type="ARBA" id="ARBA00004676"/>
    </source>
</evidence>
<keyword evidence="12 15" id="KW-0460">Magnesium</keyword>
<keyword evidence="7 15" id="KW-0328">Glycosyltransferase</keyword>
<dbReference type="Gene3D" id="3.40.50.2020">
    <property type="match status" value="1"/>
</dbReference>
<comment type="pathway">
    <text evidence="4">Purine metabolism; GMP biosynthesis via salvage pathway; GMP from guanine: step 1/1.</text>
</comment>
<dbReference type="GO" id="GO:0006178">
    <property type="term" value="P:guanine salvage"/>
    <property type="evidence" value="ECO:0007669"/>
    <property type="project" value="TreeGrafter"/>
</dbReference>
<evidence type="ECO:0000313" key="17">
    <source>
        <dbReference type="EMBL" id="AGQ18752.1"/>
    </source>
</evidence>
<comment type="pathway">
    <text evidence="3 15">Purine metabolism; IMP biosynthesis via salvage pathway; IMP from hypoxanthine: step 1/1.</text>
</comment>
<dbReference type="InterPro" id="IPR000836">
    <property type="entry name" value="PRTase_dom"/>
</dbReference>
<evidence type="ECO:0000256" key="7">
    <source>
        <dbReference type="ARBA" id="ARBA00022676"/>
    </source>
</evidence>
<dbReference type="GO" id="GO:0000287">
    <property type="term" value="F:magnesium ion binding"/>
    <property type="evidence" value="ECO:0007669"/>
    <property type="project" value="TreeGrafter"/>
</dbReference>
<organism evidence="17">
    <name type="scientific">Candidatus Actinomarina minuta</name>
    <dbReference type="NCBI Taxonomy" id="1389454"/>
    <lineage>
        <taxon>Bacteria</taxon>
        <taxon>Bacillati</taxon>
        <taxon>Actinomycetota</taxon>
        <taxon>Actinomycetes</taxon>
        <taxon>Candidatus Actinomarinidae</taxon>
        <taxon>Candidatus Actinomarinales</taxon>
        <taxon>Candidatus Actinomarineae</taxon>
        <taxon>Candidatus Actinomarinaceae</taxon>
        <taxon>Candidatus Actinomarina</taxon>
    </lineage>
</organism>
<keyword evidence="11 15" id="KW-0547">Nucleotide-binding</keyword>
<evidence type="ECO:0000256" key="10">
    <source>
        <dbReference type="ARBA" id="ARBA00022726"/>
    </source>
</evidence>
<evidence type="ECO:0000256" key="11">
    <source>
        <dbReference type="ARBA" id="ARBA00022741"/>
    </source>
</evidence>
<protein>
    <recommendedName>
        <fullName evidence="15">Hypoxanthine phosphoribosyltransferase</fullName>
        <ecNumber evidence="15">2.4.2.8</ecNumber>
    </recommendedName>
</protein>
<dbReference type="InterPro" id="IPR029057">
    <property type="entry name" value="PRTase-like"/>
</dbReference>
<evidence type="ECO:0000259" key="16">
    <source>
        <dbReference type="Pfam" id="PF00156"/>
    </source>
</evidence>
<feature type="domain" description="Phosphoribosyltransferase" evidence="16">
    <location>
        <begin position="11"/>
        <end position="156"/>
    </location>
</feature>
<accession>S5DV02</accession>
<dbReference type="FunFam" id="3.40.50.2020:FF:000006">
    <property type="entry name" value="Hypoxanthine phosphoribosyltransferase"/>
    <property type="match status" value="1"/>
</dbReference>
<dbReference type="PANTHER" id="PTHR43340:SF1">
    <property type="entry name" value="HYPOXANTHINE PHOSPHORIBOSYLTRANSFERASE"/>
    <property type="match status" value="1"/>
</dbReference>
<evidence type="ECO:0000256" key="14">
    <source>
        <dbReference type="ARBA" id="ARBA00049402"/>
    </source>
</evidence>
<dbReference type="InterPro" id="IPR005904">
    <property type="entry name" value="Hxn_phspho_trans"/>
</dbReference>
<proteinExistence type="inferred from homology"/>
<evidence type="ECO:0000256" key="5">
    <source>
        <dbReference type="ARBA" id="ARBA00008391"/>
    </source>
</evidence>
<dbReference type="GO" id="GO:0052657">
    <property type="term" value="F:guanine phosphoribosyltransferase activity"/>
    <property type="evidence" value="ECO:0007669"/>
    <property type="project" value="UniProtKB-ARBA"/>
</dbReference>
<dbReference type="SUPFAM" id="SSF53271">
    <property type="entry name" value="PRTase-like"/>
    <property type="match status" value="1"/>
</dbReference>
<dbReference type="InterPro" id="IPR050408">
    <property type="entry name" value="HGPRT"/>
</dbReference>
<dbReference type="GO" id="GO:0000166">
    <property type="term" value="F:nucleotide binding"/>
    <property type="evidence" value="ECO:0007669"/>
    <property type="project" value="UniProtKB-KW"/>
</dbReference>
<evidence type="ECO:0000256" key="12">
    <source>
        <dbReference type="ARBA" id="ARBA00022842"/>
    </source>
</evidence>
<comment type="catalytic activity">
    <reaction evidence="14">
        <text>IMP + diphosphate = hypoxanthine + 5-phospho-alpha-D-ribose 1-diphosphate</text>
        <dbReference type="Rhea" id="RHEA:17973"/>
        <dbReference type="ChEBI" id="CHEBI:17368"/>
        <dbReference type="ChEBI" id="CHEBI:33019"/>
        <dbReference type="ChEBI" id="CHEBI:58017"/>
        <dbReference type="ChEBI" id="CHEBI:58053"/>
        <dbReference type="EC" id="2.4.2.8"/>
    </reaction>
    <physiologicalReaction direction="right-to-left" evidence="14">
        <dbReference type="Rhea" id="RHEA:17975"/>
    </physiologicalReaction>
</comment>